<dbReference type="GO" id="GO:0030420">
    <property type="term" value="P:establishment of competence for transformation"/>
    <property type="evidence" value="ECO:0007669"/>
    <property type="project" value="InterPro"/>
</dbReference>
<dbReference type="Proteomes" id="UP000784700">
    <property type="component" value="Unassembled WGS sequence"/>
</dbReference>
<gene>
    <name evidence="1" type="ORF">DY130_04635</name>
</gene>
<proteinExistence type="predicted"/>
<comment type="caution">
    <text evidence="1">The sequence shown here is derived from an EMBL/GenBank/DDBJ whole genome shotgun (WGS) entry which is preliminary data.</text>
</comment>
<dbReference type="AlphaFoldDB" id="A0A2S2JJD3"/>
<dbReference type="EMBL" id="QUBG01000004">
    <property type="protein sequence ID" value="TPR43724.1"/>
    <property type="molecule type" value="Genomic_DNA"/>
</dbReference>
<reference evidence="1" key="1">
    <citation type="submission" date="2018-08" db="EMBL/GenBank/DDBJ databases">
        <title>Comparative genomics of wild bee and flower associated Lactobacillus reveals potential adaptation to the bee host.</title>
        <authorList>
            <person name="Vuong H.Q."/>
            <person name="Mcfrederick Q.S."/>
        </authorList>
    </citation>
    <scope>NUCLEOTIDE SEQUENCE</scope>
    <source>
        <strain evidence="1">HV_63</strain>
    </source>
</reference>
<evidence type="ECO:0000313" key="1">
    <source>
        <dbReference type="EMBL" id="TPR43724.1"/>
    </source>
</evidence>
<sequence>MLSTIEKAPINHSNNIKYVNFKDLRYSHIIRKVKTHKPKWNKVIMLLDFSEHSKRYPTLIIEEKQGFYLIETSINVIINQMLEENNVTNKQLIDHFCECLGLKHTYPILTAHSSFIALPKFNRNKCNHSWINVTFLNHLPSLNNRKYTDFMLKENQFICLPISEKYVNNKLDDLNKLISYLYSELMQVNQSSKGLLKGATLYNGDRIKIKDCLNQWSLKRQPKLDD</sequence>
<dbReference type="RefSeq" id="WP_105964109.1">
    <property type="nucleotide sequence ID" value="NZ_BEXE01000004.1"/>
</dbReference>
<dbReference type="InterPro" id="IPR010461">
    <property type="entry name" value="ComK"/>
</dbReference>
<organism evidence="1 2">
    <name type="scientific">Apilactobacillus micheneri</name>
    <dbReference type="NCBI Taxonomy" id="1899430"/>
    <lineage>
        <taxon>Bacteria</taxon>
        <taxon>Bacillati</taxon>
        <taxon>Bacillota</taxon>
        <taxon>Bacilli</taxon>
        <taxon>Lactobacillales</taxon>
        <taxon>Lactobacillaceae</taxon>
        <taxon>Apilactobacillus</taxon>
    </lineage>
</organism>
<evidence type="ECO:0008006" key="3">
    <source>
        <dbReference type="Google" id="ProtNLM"/>
    </source>
</evidence>
<dbReference type="GeneID" id="58108707"/>
<dbReference type="Pfam" id="PF06338">
    <property type="entry name" value="ComK"/>
    <property type="match status" value="1"/>
</dbReference>
<name>A0A2S2JJD3_9LACO</name>
<protein>
    <recommendedName>
        <fullName evidence="3">ComK protein</fullName>
    </recommendedName>
</protein>
<accession>A0A2S2JJD3</accession>
<evidence type="ECO:0000313" key="2">
    <source>
        <dbReference type="Proteomes" id="UP000784700"/>
    </source>
</evidence>